<evidence type="ECO:0000313" key="1">
    <source>
        <dbReference type="EMBL" id="QDT26905.1"/>
    </source>
</evidence>
<reference evidence="1 2" key="1">
    <citation type="submission" date="2019-03" db="EMBL/GenBank/DDBJ databases">
        <title>Deep-cultivation of Planctomycetes and their phenomic and genomic characterization uncovers novel biology.</title>
        <authorList>
            <person name="Wiegand S."/>
            <person name="Jogler M."/>
            <person name="Boedeker C."/>
            <person name="Pinto D."/>
            <person name="Vollmers J."/>
            <person name="Rivas-Marin E."/>
            <person name="Kohn T."/>
            <person name="Peeters S.H."/>
            <person name="Heuer A."/>
            <person name="Rast P."/>
            <person name="Oberbeckmann S."/>
            <person name="Bunk B."/>
            <person name="Jeske O."/>
            <person name="Meyerdierks A."/>
            <person name="Storesund J.E."/>
            <person name="Kallscheuer N."/>
            <person name="Luecker S."/>
            <person name="Lage O.M."/>
            <person name="Pohl T."/>
            <person name="Merkel B.J."/>
            <person name="Hornburger P."/>
            <person name="Mueller R.-W."/>
            <person name="Bruemmer F."/>
            <person name="Labrenz M."/>
            <person name="Spormann A.M."/>
            <person name="Op den Camp H."/>
            <person name="Overmann J."/>
            <person name="Amann R."/>
            <person name="Jetten M.S.M."/>
            <person name="Mascher T."/>
            <person name="Medema M.H."/>
            <person name="Devos D.P."/>
            <person name="Kaster A.-K."/>
            <person name="Ovreas L."/>
            <person name="Rohde M."/>
            <person name="Galperin M.Y."/>
            <person name="Jogler C."/>
        </authorList>
    </citation>
    <scope>NUCLEOTIDE SEQUENCE [LARGE SCALE GENOMIC DNA]</scope>
    <source>
        <strain evidence="1 2">Enr10</strain>
    </source>
</reference>
<accession>A0A517Q5M9</accession>
<proteinExistence type="predicted"/>
<dbReference type="RefSeq" id="WP_145449028.1">
    <property type="nucleotide sequence ID" value="NZ_CP037421.1"/>
</dbReference>
<keyword evidence="2" id="KW-1185">Reference proteome</keyword>
<gene>
    <name evidence="1" type="ORF">Enr10x_22170</name>
</gene>
<name>A0A517Q5M9_9PLAN</name>
<dbReference type="Proteomes" id="UP000315647">
    <property type="component" value="Chromosome"/>
</dbReference>
<protein>
    <submittedName>
        <fullName evidence="1">Uncharacterized protein</fullName>
    </submittedName>
</protein>
<dbReference type="EMBL" id="CP037421">
    <property type="protein sequence ID" value="QDT26905.1"/>
    <property type="molecule type" value="Genomic_DNA"/>
</dbReference>
<dbReference type="AlphaFoldDB" id="A0A517Q5M9"/>
<evidence type="ECO:0000313" key="2">
    <source>
        <dbReference type="Proteomes" id="UP000315647"/>
    </source>
</evidence>
<sequence>MNEIPEPEKFFSQSSLYEKFSITEDNVIKYLAIEFFTGILDVHCVECGRHSTFKLSNEVALPQISSSPFGDNPNPTPVKEIKQMEQFKEYYFLIKDKYRAMYPIKYARIPNLFAKVFTCGRNQNHHMLFYIQSSGDTFQKIGQSPSLRDLHLPELEKYKSVLGRDNLNELRTGVGLYAHGVGIGAFVYLRRVIENLIEKAHVIAKNNPDFDDENFSDLRMSEKIKSLKGFLPDFLVENRKVYGILSKGGYCNISSVNYLCGGVVLVI</sequence>
<organism evidence="1 2">
    <name type="scientific">Gimesia panareensis</name>
    <dbReference type="NCBI Taxonomy" id="2527978"/>
    <lineage>
        <taxon>Bacteria</taxon>
        <taxon>Pseudomonadati</taxon>
        <taxon>Planctomycetota</taxon>
        <taxon>Planctomycetia</taxon>
        <taxon>Planctomycetales</taxon>
        <taxon>Planctomycetaceae</taxon>
        <taxon>Gimesia</taxon>
    </lineage>
</organism>